<sequence length="87" mass="9023">MSPAQCRMARAALEIGVRDLAMMAGVSAMTITRFENGHTKGYPDTLSAIRFALEGKGIQFLEGGTVSTGVGVTLKTGPDDTTQFGGG</sequence>
<protein>
    <submittedName>
        <fullName evidence="1">Transcriptional regulator</fullName>
    </submittedName>
</protein>
<dbReference type="CDD" id="cd00093">
    <property type="entry name" value="HTH_XRE"/>
    <property type="match status" value="1"/>
</dbReference>
<evidence type="ECO:0000313" key="1">
    <source>
        <dbReference type="EMBL" id="PRH85400.1"/>
    </source>
</evidence>
<dbReference type="SUPFAM" id="SSF47413">
    <property type="entry name" value="lambda repressor-like DNA-binding domains"/>
    <property type="match status" value="1"/>
</dbReference>
<dbReference type="InterPro" id="IPR001387">
    <property type="entry name" value="Cro/C1-type_HTH"/>
</dbReference>
<proteinExistence type="predicted"/>
<name>A0A2S9Q7W1_9HYPH</name>
<dbReference type="OrthoDB" id="4419620at2"/>
<dbReference type="EMBL" id="PUEJ01000009">
    <property type="protein sequence ID" value="PRH85400.1"/>
    <property type="molecule type" value="Genomic_DNA"/>
</dbReference>
<dbReference type="Proteomes" id="UP000237682">
    <property type="component" value="Unassembled WGS sequence"/>
</dbReference>
<dbReference type="AlphaFoldDB" id="A0A2S9Q7W1"/>
<gene>
    <name evidence="1" type="ORF">C5L14_23310</name>
</gene>
<comment type="caution">
    <text evidence="1">The sequence shown here is derived from an EMBL/GenBank/DDBJ whole genome shotgun (WGS) entry which is preliminary data.</text>
</comment>
<evidence type="ECO:0000313" key="2">
    <source>
        <dbReference type="Proteomes" id="UP000237682"/>
    </source>
</evidence>
<organism evidence="1 2">
    <name type="scientific">Labrys okinawensis</name>
    <dbReference type="NCBI Taxonomy" id="346911"/>
    <lineage>
        <taxon>Bacteria</taxon>
        <taxon>Pseudomonadati</taxon>
        <taxon>Pseudomonadota</taxon>
        <taxon>Alphaproteobacteria</taxon>
        <taxon>Hyphomicrobiales</taxon>
        <taxon>Xanthobacteraceae</taxon>
        <taxon>Labrys</taxon>
    </lineage>
</organism>
<dbReference type="GO" id="GO:0003677">
    <property type="term" value="F:DNA binding"/>
    <property type="evidence" value="ECO:0007669"/>
    <property type="project" value="InterPro"/>
</dbReference>
<dbReference type="Gene3D" id="1.10.260.40">
    <property type="entry name" value="lambda repressor-like DNA-binding domains"/>
    <property type="match status" value="1"/>
</dbReference>
<keyword evidence="2" id="KW-1185">Reference proteome</keyword>
<dbReference type="InterPro" id="IPR010982">
    <property type="entry name" value="Lambda_DNA-bd_dom_sf"/>
</dbReference>
<accession>A0A2S9Q7W1</accession>
<reference evidence="1 2" key="1">
    <citation type="submission" date="2018-02" db="EMBL/GenBank/DDBJ databases">
        <title>Whole genome sequencing of endophytic bacterium.</title>
        <authorList>
            <person name="Eedara R."/>
            <person name="Podile A.R."/>
        </authorList>
    </citation>
    <scope>NUCLEOTIDE SEQUENCE [LARGE SCALE GENOMIC DNA]</scope>
    <source>
        <strain evidence="1 2">RP1T</strain>
    </source>
</reference>